<dbReference type="OrthoDB" id="2155291at2759"/>
<organism evidence="3 4">
    <name type="scientific">Scheffersomyces spartinae</name>
    <dbReference type="NCBI Taxonomy" id="45513"/>
    <lineage>
        <taxon>Eukaryota</taxon>
        <taxon>Fungi</taxon>
        <taxon>Dikarya</taxon>
        <taxon>Ascomycota</taxon>
        <taxon>Saccharomycotina</taxon>
        <taxon>Pichiomycetes</taxon>
        <taxon>Debaryomycetaceae</taxon>
        <taxon>Scheffersomyces</taxon>
    </lineage>
</organism>
<evidence type="ECO:0000256" key="1">
    <source>
        <dbReference type="SAM" id="Coils"/>
    </source>
</evidence>
<feature type="region of interest" description="Disordered" evidence="2">
    <location>
        <begin position="833"/>
        <end position="933"/>
    </location>
</feature>
<dbReference type="Proteomes" id="UP000790833">
    <property type="component" value="Unassembled WGS sequence"/>
</dbReference>
<feature type="compositionally biased region" description="Polar residues" evidence="2">
    <location>
        <begin position="844"/>
        <end position="857"/>
    </location>
</feature>
<feature type="compositionally biased region" description="Acidic residues" evidence="2">
    <location>
        <begin position="247"/>
        <end position="256"/>
    </location>
</feature>
<reference evidence="3" key="1">
    <citation type="submission" date="2021-03" db="EMBL/GenBank/DDBJ databases">
        <authorList>
            <person name="Palmer J.M."/>
        </authorList>
    </citation>
    <scope>NUCLEOTIDE SEQUENCE</scope>
    <source>
        <strain evidence="3">ARV_011</strain>
    </source>
</reference>
<keyword evidence="4" id="KW-1185">Reference proteome</keyword>
<dbReference type="EMBL" id="JAHMUF010000008">
    <property type="protein sequence ID" value="KAG7194287.1"/>
    <property type="molecule type" value="Genomic_DNA"/>
</dbReference>
<comment type="caution">
    <text evidence="3">The sequence shown here is derived from an EMBL/GenBank/DDBJ whole genome shotgun (WGS) entry which is preliminary data.</text>
</comment>
<dbReference type="AlphaFoldDB" id="A0A9P7VAH3"/>
<sequence length="933" mass="106985">MDMLKRFANIYWSADNRTGIEQLLYQTLRSIQQLHEVRELVISYVTYCDQRDLQLTKMAVELFPLESGFRPYVKGEKLVHQGNTALKKLGESILMATGYESADTSIEGIKRLSGYLNENQNPFSSSDSTLLESLTNASNNNTSSLTSSFESHIQNLLAEAQAARRLRRAIEKEVMENLNNFIRHNEPQLRRIIQEFQDLLANYESTYFEADSLRSKYDETRRQKEFYEQKNSPPDLITTTSTTPSDFVDDSIEEVPSEPPSPLESNPLDKQFTFPLRLGPVVLKDMSELANLIDRLDKLLPTTKRTIPIPSYRNLIFKSEDLVNVITSNRLFDPSRARIERFGQALIDLKLMSGTGFMTAKHFKADNLWYELSNLALQVVHHEDQKLHPTYLYSADGSQASVNEVALKLSGMFKNVKANWLKGDYNQKLEELEEQYRNAYLEFQDAKHLLDSKFFRRAIDIEGFEKLKIETIHHAFTKLAEVLYKSSQDSTTRLKEFARDFITKYDDPNTFQLDYNKLIEDFSVGIYFPSLQPIKSRLYVNAQDVKTGFNLFKDIPLQLLCSQMNHQISSTFASTPYLMYKVIRLIESKKGSEDLREIWTRSLDFRQYWSVKDELIRAVGEFDPLSVAELASSELEIHKNIMENLIELLNGKTLEELINFVRNWLLEINDTIIPCMMFELLISHIKLDIDTEDLVKLLSSLPRSNMSSLLFILEHICRVFKLDEIEDFESFRDGGGREEEEGKVETKSNVLDELVVSELNSMEAIGSIPFVHLILRPIPSKNSKGFKPPLELYNLLLSKLLDVQLRSKLLKVLWSHEKSYLMKKEAEKISIQKTVPTLAPPPQNGSVTPTRNGSSHNGYLLPSPRPPSGEFSLRPFRTRTTPLPSPSSSPRLKTKIEQSASQQTVKESPSDRVRSASGTFLPPPINILFEGED</sequence>
<protein>
    <recommendedName>
        <fullName evidence="5">Rho-GAP domain-containing protein</fullName>
    </recommendedName>
</protein>
<keyword evidence="1" id="KW-0175">Coiled coil</keyword>
<feature type="region of interest" description="Disordered" evidence="2">
    <location>
        <begin position="227"/>
        <end position="268"/>
    </location>
</feature>
<dbReference type="SUPFAM" id="SSF103657">
    <property type="entry name" value="BAR/IMD domain-like"/>
    <property type="match status" value="1"/>
</dbReference>
<dbReference type="RefSeq" id="XP_043049834.1">
    <property type="nucleotide sequence ID" value="XM_043195661.1"/>
</dbReference>
<evidence type="ECO:0000256" key="2">
    <source>
        <dbReference type="SAM" id="MobiDB-lite"/>
    </source>
</evidence>
<feature type="compositionally biased region" description="Polar residues" evidence="2">
    <location>
        <begin position="897"/>
        <end position="907"/>
    </location>
</feature>
<accession>A0A9P7VAH3</accession>
<feature type="compositionally biased region" description="Low complexity" evidence="2">
    <location>
        <begin position="871"/>
        <end position="891"/>
    </location>
</feature>
<evidence type="ECO:0008006" key="5">
    <source>
        <dbReference type="Google" id="ProtNLM"/>
    </source>
</evidence>
<evidence type="ECO:0000313" key="4">
    <source>
        <dbReference type="Proteomes" id="UP000790833"/>
    </source>
</evidence>
<name>A0A9P7VAH3_9ASCO</name>
<evidence type="ECO:0000313" key="3">
    <source>
        <dbReference type="EMBL" id="KAG7194287.1"/>
    </source>
</evidence>
<feature type="coiled-coil region" evidence="1">
    <location>
        <begin position="415"/>
        <end position="449"/>
    </location>
</feature>
<dbReference type="InterPro" id="IPR008936">
    <property type="entry name" value="Rho_GTPase_activation_prot"/>
</dbReference>
<feature type="compositionally biased region" description="Polar residues" evidence="2">
    <location>
        <begin position="229"/>
        <end position="245"/>
    </location>
</feature>
<dbReference type="InterPro" id="IPR027267">
    <property type="entry name" value="AH/BAR_dom_sf"/>
</dbReference>
<dbReference type="SUPFAM" id="SSF48350">
    <property type="entry name" value="GTPase activation domain, GAP"/>
    <property type="match status" value="1"/>
</dbReference>
<dbReference type="GeneID" id="66118389"/>
<dbReference type="Gene3D" id="1.20.1270.60">
    <property type="entry name" value="Arfaptin homology (AH) domain/BAR domain"/>
    <property type="match status" value="1"/>
</dbReference>
<gene>
    <name evidence="3" type="ORF">KQ657_005015</name>
</gene>
<proteinExistence type="predicted"/>